<dbReference type="AlphaFoldDB" id="A0A0H4I3C2"/>
<protein>
    <submittedName>
        <fullName evidence="1">Uncharacterized protein</fullName>
    </submittedName>
</protein>
<sequence>MSDELIEELALANSGTVPSPFGKAEFEVLGSPASVQSKKAVREEYINAIREQLKEKKYLLTGDLILNVTWLLPAKNRYETDAKVDIDNCLKPIIDAFTGPDGFFIDDCQLRGLYICWRNIESDNERLHFEFEFQADQYSLKEELAFIQLDGALCTPVNLNWPSAAKILWAGMLKTNQTSKNILEKLGVSYPEVAGFLGGGQPFHRTRVNNFKLLSLSEFACLGATSEKV</sequence>
<dbReference type="Pfam" id="PF05866">
    <property type="entry name" value="RusA"/>
    <property type="match status" value="1"/>
</dbReference>
<keyword evidence="2" id="KW-1185">Reference proteome</keyword>
<proteinExistence type="predicted"/>
<dbReference type="STRING" id="330734.ABA45_14635"/>
<dbReference type="InterPro" id="IPR036614">
    <property type="entry name" value="RusA-like_sf"/>
</dbReference>
<dbReference type="KEGG" id="mpq:ABA45_14635"/>
<dbReference type="InterPro" id="IPR008822">
    <property type="entry name" value="Endonuclease_RusA-like"/>
</dbReference>
<gene>
    <name evidence="1" type="ORF">ABA45_14635</name>
</gene>
<reference evidence="1 2" key="1">
    <citation type="submission" date="2015-05" db="EMBL/GenBank/DDBJ databases">
        <title>Complete genome of Marinobacter psychrophilus strain 20041T isolated from sea-ice of the Canadian Basin.</title>
        <authorList>
            <person name="Song L."/>
            <person name="Ren L."/>
            <person name="Yu Y."/>
            <person name="Wang X."/>
        </authorList>
    </citation>
    <scope>NUCLEOTIDE SEQUENCE [LARGE SCALE GENOMIC DNA]</scope>
    <source>
        <strain evidence="1 2">20041</strain>
    </source>
</reference>
<dbReference type="Proteomes" id="UP000036406">
    <property type="component" value="Chromosome"/>
</dbReference>
<organism evidence="1 2">
    <name type="scientific">Marinobacter psychrophilus</name>
    <dbReference type="NCBI Taxonomy" id="330734"/>
    <lineage>
        <taxon>Bacteria</taxon>
        <taxon>Pseudomonadati</taxon>
        <taxon>Pseudomonadota</taxon>
        <taxon>Gammaproteobacteria</taxon>
        <taxon>Pseudomonadales</taxon>
        <taxon>Marinobacteraceae</taxon>
        <taxon>Marinobacter</taxon>
    </lineage>
</organism>
<evidence type="ECO:0000313" key="2">
    <source>
        <dbReference type="Proteomes" id="UP000036406"/>
    </source>
</evidence>
<dbReference type="Gene3D" id="3.30.1330.70">
    <property type="entry name" value="Holliday junction resolvase RusA"/>
    <property type="match status" value="1"/>
</dbReference>
<dbReference type="GO" id="GO:0000287">
    <property type="term" value="F:magnesium ion binding"/>
    <property type="evidence" value="ECO:0007669"/>
    <property type="project" value="InterPro"/>
</dbReference>
<dbReference type="PATRIC" id="fig|330734.3.peg.3082"/>
<dbReference type="GO" id="GO:0006310">
    <property type="term" value="P:DNA recombination"/>
    <property type="evidence" value="ECO:0007669"/>
    <property type="project" value="InterPro"/>
</dbReference>
<dbReference type="EMBL" id="CP011494">
    <property type="protein sequence ID" value="AKO53499.1"/>
    <property type="molecule type" value="Genomic_DNA"/>
</dbReference>
<evidence type="ECO:0000313" key="1">
    <source>
        <dbReference type="EMBL" id="AKO53499.1"/>
    </source>
</evidence>
<dbReference type="GO" id="GO:0006281">
    <property type="term" value="P:DNA repair"/>
    <property type="evidence" value="ECO:0007669"/>
    <property type="project" value="InterPro"/>
</dbReference>
<dbReference type="RefSeq" id="WP_048387296.1">
    <property type="nucleotide sequence ID" value="NZ_CP011494.1"/>
</dbReference>
<dbReference type="SUPFAM" id="SSF103084">
    <property type="entry name" value="Holliday junction resolvase RusA"/>
    <property type="match status" value="1"/>
</dbReference>
<accession>A0A0H4I3C2</accession>
<name>A0A0H4I3C2_9GAMM</name>